<dbReference type="VEuPathDB" id="VectorBase:AALB010809"/>
<evidence type="ECO:0000256" key="5">
    <source>
        <dbReference type="ARBA" id="ARBA00023040"/>
    </source>
</evidence>
<dbReference type="PRINTS" id="PR00237">
    <property type="entry name" value="GPCRRHODOPSN"/>
</dbReference>
<keyword evidence="8" id="KW-0807">Transducer</keyword>
<evidence type="ECO:0000256" key="10">
    <source>
        <dbReference type="SAM" id="Phobius"/>
    </source>
</evidence>
<dbReference type="InterPro" id="IPR017452">
    <property type="entry name" value="GPCR_Rhodpsn_7TM"/>
</dbReference>
<feature type="transmembrane region" description="Helical" evidence="10">
    <location>
        <begin position="323"/>
        <end position="345"/>
    </location>
</feature>
<evidence type="ECO:0000256" key="4">
    <source>
        <dbReference type="ARBA" id="ARBA00022989"/>
    </source>
</evidence>
<dbReference type="STRING" id="7167.A0A182FW73"/>
<feature type="transmembrane region" description="Helical" evidence="10">
    <location>
        <begin position="283"/>
        <end position="303"/>
    </location>
</feature>
<reference evidence="12" key="2">
    <citation type="submission" date="2022-08" db="UniProtKB">
        <authorList>
            <consortium name="EnsemblMetazoa"/>
        </authorList>
    </citation>
    <scope>IDENTIFICATION</scope>
    <source>
        <strain evidence="12">STECLA/ALBI9_A</strain>
    </source>
</reference>
<evidence type="ECO:0000256" key="7">
    <source>
        <dbReference type="ARBA" id="ARBA00023170"/>
    </source>
</evidence>
<organism evidence="12 13">
    <name type="scientific">Anopheles albimanus</name>
    <name type="common">New world malaria mosquito</name>
    <dbReference type="NCBI Taxonomy" id="7167"/>
    <lineage>
        <taxon>Eukaryota</taxon>
        <taxon>Metazoa</taxon>
        <taxon>Ecdysozoa</taxon>
        <taxon>Arthropoda</taxon>
        <taxon>Hexapoda</taxon>
        <taxon>Insecta</taxon>
        <taxon>Pterygota</taxon>
        <taxon>Neoptera</taxon>
        <taxon>Endopterygota</taxon>
        <taxon>Diptera</taxon>
        <taxon>Nematocera</taxon>
        <taxon>Culicoidea</taxon>
        <taxon>Culicidae</taxon>
        <taxon>Anophelinae</taxon>
        <taxon>Anopheles</taxon>
    </lineage>
</organism>
<feature type="transmembrane region" description="Helical" evidence="10">
    <location>
        <begin position="233"/>
        <end position="257"/>
    </location>
</feature>
<evidence type="ECO:0000256" key="8">
    <source>
        <dbReference type="ARBA" id="ARBA00023224"/>
    </source>
</evidence>
<proteinExistence type="inferred from homology"/>
<keyword evidence="13" id="KW-1185">Reference proteome</keyword>
<dbReference type="SUPFAM" id="SSF81321">
    <property type="entry name" value="Family A G protein-coupled receptor-like"/>
    <property type="match status" value="1"/>
</dbReference>
<feature type="transmembrane region" description="Helical" evidence="10">
    <location>
        <begin position="73"/>
        <end position="94"/>
    </location>
</feature>
<feature type="compositionally biased region" description="Polar residues" evidence="9">
    <location>
        <begin position="422"/>
        <end position="431"/>
    </location>
</feature>
<feature type="transmembrane region" description="Helical" evidence="10">
    <location>
        <begin position="184"/>
        <end position="207"/>
    </location>
</feature>
<name>A0A182FW73_ANOAL</name>
<dbReference type="PANTHER" id="PTHR24235">
    <property type="entry name" value="NEUROPEPTIDE Y RECEPTOR"/>
    <property type="match status" value="1"/>
</dbReference>
<feature type="transmembrane region" description="Helical" evidence="10">
    <location>
        <begin position="145"/>
        <end position="164"/>
    </location>
</feature>
<dbReference type="PANTHER" id="PTHR24235:SF12">
    <property type="entry name" value="G-PROTEIN COUPLED RECEPTORS FAMILY 1 PROFILE DOMAIN-CONTAINING PROTEIN"/>
    <property type="match status" value="1"/>
</dbReference>
<feature type="domain" description="G-protein coupled receptors family 1 profile" evidence="11">
    <location>
        <begin position="85"/>
        <end position="342"/>
    </location>
</feature>
<evidence type="ECO:0000313" key="13">
    <source>
        <dbReference type="Proteomes" id="UP000069272"/>
    </source>
</evidence>
<dbReference type="InterPro" id="IPR000276">
    <property type="entry name" value="GPCR_Rhodpsn"/>
</dbReference>
<dbReference type="SMART" id="SM01381">
    <property type="entry name" value="7TM_GPCR_Srsx"/>
    <property type="match status" value="1"/>
</dbReference>
<feature type="region of interest" description="Disordered" evidence="9">
    <location>
        <begin position="370"/>
        <end position="389"/>
    </location>
</feature>
<keyword evidence="3 10" id="KW-0812">Transmembrane</keyword>
<evidence type="ECO:0000313" key="12">
    <source>
        <dbReference type="EnsemblMetazoa" id="AALB010809-PA"/>
    </source>
</evidence>
<evidence type="ECO:0000259" key="11">
    <source>
        <dbReference type="PROSITE" id="PS50262"/>
    </source>
</evidence>
<comment type="subcellular location">
    <subcellularLocation>
        <location evidence="1">Membrane</location>
        <topology evidence="1">Multi-pass membrane protein</topology>
    </subcellularLocation>
</comment>
<evidence type="ECO:0000256" key="9">
    <source>
        <dbReference type="SAM" id="MobiDB-lite"/>
    </source>
</evidence>
<dbReference type="Gene3D" id="1.20.1070.10">
    <property type="entry name" value="Rhodopsin 7-helix transmembrane proteins"/>
    <property type="match status" value="1"/>
</dbReference>
<dbReference type="AlphaFoldDB" id="A0A182FW73"/>
<evidence type="ECO:0000256" key="3">
    <source>
        <dbReference type="ARBA" id="ARBA00022692"/>
    </source>
</evidence>
<dbReference type="GO" id="GO:0004930">
    <property type="term" value="F:G protein-coupled receptor activity"/>
    <property type="evidence" value="ECO:0007669"/>
    <property type="project" value="UniProtKB-KW"/>
</dbReference>
<feature type="transmembrane region" description="Helical" evidence="10">
    <location>
        <begin position="106"/>
        <end position="125"/>
    </location>
</feature>
<accession>A0A182FW73</accession>
<keyword evidence="5" id="KW-0297">G-protein coupled receptor</keyword>
<feature type="region of interest" description="Disordered" evidence="9">
    <location>
        <begin position="419"/>
        <end position="455"/>
    </location>
</feature>
<protein>
    <recommendedName>
        <fullName evidence="11">G-protein coupled receptors family 1 profile domain-containing protein</fullName>
    </recommendedName>
</protein>
<keyword evidence="4 10" id="KW-1133">Transmembrane helix</keyword>
<dbReference type="PROSITE" id="PS50262">
    <property type="entry name" value="G_PROTEIN_RECEP_F1_2"/>
    <property type="match status" value="1"/>
</dbReference>
<evidence type="ECO:0000256" key="1">
    <source>
        <dbReference type="ARBA" id="ARBA00004141"/>
    </source>
</evidence>
<dbReference type="EnsemblMetazoa" id="AALB010809-RA">
    <property type="protein sequence ID" value="AALB010809-PA"/>
    <property type="gene ID" value="AALB010809"/>
</dbReference>
<comment type="similarity">
    <text evidence="2">Belongs to the G-protein coupled receptor 1 family.</text>
</comment>
<evidence type="ECO:0000256" key="2">
    <source>
        <dbReference type="ARBA" id="ARBA00010663"/>
    </source>
</evidence>
<dbReference type="VEuPathDB" id="VectorBase:AALB20_030604"/>
<sequence>MHCTVSGGALQLNGNTSTRLRSQLYMDDIIPVPIDRMRQIAKFDLSEMDFTVYDYPREIWRILPAWEVTLKTLTFLPVIMFGLLGNAILCYIIAQMRALRTPTNLLIANLAVTDLATVLVCPLMFMFHDFYQNYVLGAVGCKLEGFLEGSLLITSVLCLCAISYDRLTAIVFPKRSRLSKRGAWVLIAASWICGLLIALPLSMYRAYRERQWKNYLETYCAENTTFLPSYWHVLIGVLVWFPLLVMFCCYSCIFLKLDRYERRVLRKEHPISVSYKRKVAKTLFIVLIVFVLLRIPFTTLVFIRYERYLNDNQNQIGSDFLILWYVSHYLMFLNAALNPLIYGLTNENFRKAFRKIPLSRLLCIPALARSGGKKGKQSPNGGKEGPIGGAMGRLQPRAPCGNEKLANLSGWLVCPVHEPADNQPTSPSRGTKISHLKLTTEDGVSGGLRSTTPEGKLAAATHSGMVGSEGYM</sequence>
<dbReference type="Proteomes" id="UP000069272">
    <property type="component" value="Chromosome 3R"/>
</dbReference>
<keyword evidence="7" id="KW-0675">Receptor</keyword>
<dbReference type="GO" id="GO:0016020">
    <property type="term" value="C:membrane"/>
    <property type="evidence" value="ECO:0007669"/>
    <property type="project" value="UniProtKB-SubCell"/>
</dbReference>
<keyword evidence="6 10" id="KW-0472">Membrane</keyword>
<dbReference type="Pfam" id="PF00001">
    <property type="entry name" value="7tm_1"/>
    <property type="match status" value="1"/>
</dbReference>
<evidence type="ECO:0000256" key="6">
    <source>
        <dbReference type="ARBA" id="ARBA00023136"/>
    </source>
</evidence>
<dbReference type="CDD" id="cd15000">
    <property type="entry name" value="7tmA_BNGR-A34-like"/>
    <property type="match status" value="1"/>
</dbReference>
<reference evidence="12 13" key="1">
    <citation type="journal article" date="2017" name="G3 (Bethesda)">
        <title>The Physical Genome Mapping of Anopheles albimanus Corrected Scaffold Misassemblies and Identified Interarm Rearrangements in Genus Anopheles.</title>
        <authorList>
            <person name="Artemov G.N."/>
            <person name="Peery A.N."/>
            <person name="Jiang X."/>
            <person name="Tu Z."/>
            <person name="Stegniy V.N."/>
            <person name="Sharakhova M.V."/>
            <person name="Sharakhov I.V."/>
        </authorList>
    </citation>
    <scope>NUCLEOTIDE SEQUENCE [LARGE SCALE GENOMIC DNA]</scope>
    <source>
        <strain evidence="12 13">ALBI9_A</strain>
    </source>
</reference>